<organism evidence="3 4">
    <name type="scientific">Sphingobium cyanobacteriorum</name>
    <dbReference type="NCBI Taxonomy" id="3063954"/>
    <lineage>
        <taxon>Bacteria</taxon>
        <taxon>Pseudomonadati</taxon>
        <taxon>Pseudomonadota</taxon>
        <taxon>Alphaproteobacteria</taxon>
        <taxon>Sphingomonadales</taxon>
        <taxon>Sphingomonadaceae</taxon>
        <taxon>Sphingobium</taxon>
    </lineage>
</organism>
<dbReference type="PANTHER" id="PTHR24321:SF8">
    <property type="entry name" value="ESTRADIOL 17-BETA-DEHYDROGENASE 8-RELATED"/>
    <property type="match status" value="1"/>
</dbReference>
<dbReference type="PRINTS" id="PR00081">
    <property type="entry name" value="GDHRDH"/>
</dbReference>
<comment type="caution">
    <text evidence="3">The sequence shown here is derived from an EMBL/GenBank/DDBJ whole genome shotgun (WGS) entry which is preliminary data.</text>
</comment>
<accession>A0ABT8ZQ64</accession>
<evidence type="ECO:0000313" key="3">
    <source>
        <dbReference type="EMBL" id="MDO7836683.1"/>
    </source>
</evidence>
<sequence length="259" mass="26685">MTRTIVVTGAASGMGRATVEELTAAGHRVIGVDLRDVEVIADLSTPAGRSAMADSVARLAPDGIDGVVAAAGVTVPLPPSKIIAVNYFGAVATFELLRPLLLRSATPCAVAVISTAALMDYDDALVEACLSGDEAAAQAMADTHGATEATGYASSKQALARWLRRAAVSKEWGGSGLLLNGVGPGSVLTPMTEDFLSTPEGRAMLAKATPIALPGRAYGEASELAEIIAFLATLRGRYLLGQIIFVDGGTELFFRPDLI</sequence>
<dbReference type="InterPro" id="IPR036291">
    <property type="entry name" value="NAD(P)-bd_dom_sf"/>
</dbReference>
<evidence type="ECO:0000256" key="1">
    <source>
        <dbReference type="ARBA" id="ARBA00006484"/>
    </source>
</evidence>
<gene>
    <name evidence="3" type="ORF">Q4610_16675</name>
</gene>
<evidence type="ECO:0000313" key="4">
    <source>
        <dbReference type="Proteomes" id="UP001176471"/>
    </source>
</evidence>
<comment type="similarity">
    <text evidence="1">Belongs to the short-chain dehydrogenases/reductases (SDR) family.</text>
</comment>
<keyword evidence="2" id="KW-0560">Oxidoreductase</keyword>
<reference evidence="3" key="1">
    <citation type="submission" date="2023-07" db="EMBL/GenBank/DDBJ databases">
        <title>Bacterial whole genome sequence for Sphingobium sp. HBC34.</title>
        <authorList>
            <person name="Le V."/>
            <person name="Ko S.-R."/>
            <person name="Ahn C.-Y."/>
            <person name="Oh H.-M."/>
        </authorList>
    </citation>
    <scope>NUCLEOTIDE SEQUENCE</scope>
    <source>
        <strain evidence="3">HBC34</strain>
    </source>
</reference>
<dbReference type="RefSeq" id="WP_304537103.1">
    <property type="nucleotide sequence ID" value="NZ_JAUQOM010000010.1"/>
</dbReference>
<keyword evidence="4" id="KW-1185">Reference proteome</keyword>
<dbReference type="Proteomes" id="UP001176471">
    <property type="component" value="Unassembled WGS sequence"/>
</dbReference>
<dbReference type="Pfam" id="PF13561">
    <property type="entry name" value="adh_short_C2"/>
    <property type="match status" value="1"/>
</dbReference>
<dbReference type="SUPFAM" id="SSF51735">
    <property type="entry name" value="NAD(P)-binding Rossmann-fold domains"/>
    <property type="match status" value="1"/>
</dbReference>
<proteinExistence type="inferred from homology"/>
<evidence type="ECO:0000256" key="2">
    <source>
        <dbReference type="ARBA" id="ARBA00023002"/>
    </source>
</evidence>
<dbReference type="InterPro" id="IPR002347">
    <property type="entry name" value="SDR_fam"/>
</dbReference>
<dbReference type="EMBL" id="JAUQOM010000010">
    <property type="protein sequence ID" value="MDO7836683.1"/>
    <property type="molecule type" value="Genomic_DNA"/>
</dbReference>
<protein>
    <submittedName>
        <fullName evidence="3">SDR family oxidoreductase</fullName>
    </submittedName>
</protein>
<name>A0ABT8ZQ64_9SPHN</name>
<dbReference type="Gene3D" id="3.40.50.720">
    <property type="entry name" value="NAD(P)-binding Rossmann-like Domain"/>
    <property type="match status" value="1"/>
</dbReference>
<dbReference type="PANTHER" id="PTHR24321">
    <property type="entry name" value="DEHYDROGENASES, SHORT CHAIN"/>
    <property type="match status" value="1"/>
</dbReference>